<feature type="compositionally biased region" description="Acidic residues" evidence="2">
    <location>
        <begin position="200"/>
        <end position="228"/>
    </location>
</feature>
<keyword evidence="1" id="KW-0862">Zinc</keyword>
<dbReference type="GO" id="GO:0005634">
    <property type="term" value="C:nucleus"/>
    <property type="evidence" value="ECO:0007669"/>
    <property type="project" value="TreeGrafter"/>
</dbReference>
<keyword evidence="1" id="KW-0863">Zinc-finger</keyword>
<dbReference type="AlphaFoldDB" id="A0A9W4TWP4"/>
<evidence type="ECO:0000259" key="3">
    <source>
        <dbReference type="PROSITE" id="PS50157"/>
    </source>
</evidence>
<comment type="caution">
    <text evidence="4">The sequence shown here is derived from an EMBL/GenBank/DDBJ whole genome shotgun (WGS) entry which is preliminary data.</text>
</comment>
<keyword evidence="1" id="KW-0479">Metal-binding</keyword>
<gene>
    <name evidence="4" type="ORF">CANVERA_P1595</name>
</gene>
<dbReference type="GO" id="GO:0008270">
    <property type="term" value="F:zinc ion binding"/>
    <property type="evidence" value="ECO:0007669"/>
    <property type="project" value="UniProtKB-KW"/>
</dbReference>
<evidence type="ECO:0000256" key="1">
    <source>
        <dbReference type="PROSITE-ProRule" id="PRU00042"/>
    </source>
</evidence>
<accession>A0A9W4TWP4</accession>
<feature type="region of interest" description="Disordered" evidence="2">
    <location>
        <begin position="545"/>
        <end position="569"/>
    </location>
</feature>
<proteinExistence type="predicted"/>
<feature type="region of interest" description="Disordered" evidence="2">
    <location>
        <begin position="393"/>
        <end position="446"/>
    </location>
</feature>
<dbReference type="InterPro" id="IPR036236">
    <property type="entry name" value="Znf_C2H2_sf"/>
</dbReference>
<feature type="region of interest" description="Disordered" evidence="2">
    <location>
        <begin position="65"/>
        <end position="93"/>
    </location>
</feature>
<feature type="domain" description="C2H2-type" evidence="3">
    <location>
        <begin position="234"/>
        <end position="261"/>
    </location>
</feature>
<dbReference type="SUPFAM" id="SSF57667">
    <property type="entry name" value="beta-beta-alpha zinc fingers"/>
    <property type="match status" value="1"/>
</dbReference>
<dbReference type="EMBL" id="CANTUO010000001">
    <property type="protein sequence ID" value="CAI5757078.1"/>
    <property type="molecule type" value="Genomic_DNA"/>
</dbReference>
<dbReference type="GO" id="GO:0010468">
    <property type="term" value="P:regulation of gene expression"/>
    <property type="evidence" value="ECO:0007669"/>
    <property type="project" value="TreeGrafter"/>
</dbReference>
<evidence type="ECO:0000313" key="5">
    <source>
        <dbReference type="Proteomes" id="UP001152885"/>
    </source>
</evidence>
<dbReference type="GO" id="GO:0043565">
    <property type="term" value="F:sequence-specific DNA binding"/>
    <property type="evidence" value="ECO:0007669"/>
    <property type="project" value="TreeGrafter"/>
</dbReference>
<dbReference type="PANTHER" id="PTHR14312:SF1">
    <property type="entry name" value="BASIC-LEUCINE ZIPPER TRANSCRIPTION FACTOR A"/>
    <property type="match status" value="1"/>
</dbReference>
<dbReference type="OrthoDB" id="9439903at2759"/>
<protein>
    <recommendedName>
        <fullName evidence="3">C2H2-type domain-containing protein</fullName>
    </recommendedName>
</protein>
<feature type="compositionally biased region" description="Low complexity" evidence="2">
    <location>
        <begin position="408"/>
        <end position="442"/>
    </location>
</feature>
<sequence length="569" mass="65462">MNLNYQSPTVKSTNQNNHQQQVHQHHHLLLPTIILGNIITIFKQVIAFIYSAIINPNDNGIITKDIHNKPSSSSSSSSLPSEKTKVIEQPKINNTEDDINLFPSISFKQEYNEEEPQISEFSPVTCSMGLTTRLLPIKNENGDLEWVFTDDDSKIGGNNDLDAFKIQPESHQLQAKKNYLTPTISNESKDTPTNNSTPPTEEDDISCNDNDDNDNDNDNDNDEIDNDNNENKVHQCPHCDASFKIRGYLTRHLKKHSTKKAYSCPFHDKSIYIDDNNITHKCHPSGGFSRRDTYKTHLKSRHFKYPKGTKTKDRANSQGNCSMCGEFFNSAEIWCEMHVEGGECKFLPVGFKGKSRIKNRLRKQLQKNKQVDPELLPYASKVLQEVKELKQQQQQIKQNKGGAINKHSTSSISSTTSSQESINTPNSITSSSSIYDSSPYTPQSTKSPLEYMMKQQQVQPLPQHHYHQVQPQHPLHQQYTTPSYTFDQISTAHQNPNLKHQSIDDYDDEYCLDIDQLNFTNFIQAQQQLQQSQQQMIYFNDFNHHNQQEQQQQQHQPPPQNQQYQMYNY</sequence>
<dbReference type="SMART" id="SM00355">
    <property type="entry name" value="ZnF_C2H2"/>
    <property type="match status" value="2"/>
</dbReference>
<evidence type="ECO:0000313" key="4">
    <source>
        <dbReference type="EMBL" id="CAI5757078.1"/>
    </source>
</evidence>
<keyword evidence="5" id="KW-1185">Reference proteome</keyword>
<dbReference type="Proteomes" id="UP001152885">
    <property type="component" value="Unassembled WGS sequence"/>
</dbReference>
<dbReference type="PROSITE" id="PS00028">
    <property type="entry name" value="ZINC_FINGER_C2H2_1"/>
    <property type="match status" value="1"/>
</dbReference>
<reference evidence="4" key="1">
    <citation type="submission" date="2022-12" db="EMBL/GenBank/DDBJ databases">
        <authorList>
            <person name="Brejova B."/>
        </authorList>
    </citation>
    <scope>NUCLEOTIDE SEQUENCE</scope>
</reference>
<dbReference type="PROSITE" id="PS50157">
    <property type="entry name" value="ZINC_FINGER_C2H2_2"/>
    <property type="match status" value="1"/>
</dbReference>
<feature type="compositionally biased region" description="Low complexity" evidence="2">
    <location>
        <begin position="548"/>
        <end position="569"/>
    </location>
</feature>
<evidence type="ECO:0000256" key="2">
    <source>
        <dbReference type="SAM" id="MobiDB-lite"/>
    </source>
</evidence>
<dbReference type="PANTHER" id="PTHR14312">
    <property type="entry name" value="CREB/ATF BZIP TRANSCRIPTION FACTOR"/>
    <property type="match status" value="1"/>
</dbReference>
<dbReference type="InterPro" id="IPR013087">
    <property type="entry name" value="Znf_C2H2_type"/>
</dbReference>
<organism evidence="4 5">
    <name type="scientific">Candida verbasci</name>
    <dbReference type="NCBI Taxonomy" id="1227364"/>
    <lineage>
        <taxon>Eukaryota</taxon>
        <taxon>Fungi</taxon>
        <taxon>Dikarya</taxon>
        <taxon>Ascomycota</taxon>
        <taxon>Saccharomycotina</taxon>
        <taxon>Pichiomycetes</taxon>
        <taxon>Debaryomycetaceae</taxon>
        <taxon>Candida/Lodderomyces clade</taxon>
        <taxon>Candida</taxon>
    </lineage>
</organism>
<name>A0A9W4TWP4_9ASCO</name>
<feature type="region of interest" description="Disordered" evidence="2">
    <location>
        <begin position="181"/>
        <end position="233"/>
    </location>
</feature>
<dbReference type="Gene3D" id="3.30.160.60">
    <property type="entry name" value="Classic Zinc Finger"/>
    <property type="match status" value="1"/>
</dbReference>